<dbReference type="InterPro" id="IPR023213">
    <property type="entry name" value="CAT-like_dom_sf"/>
</dbReference>
<dbReference type="AlphaFoldDB" id="A0A0P7X2X4"/>
<reference evidence="1 3" key="1">
    <citation type="submission" date="2015-09" db="EMBL/GenBank/DDBJ databases">
        <title>Identification and resolution of microdiversity through metagenomic sequencing of parallel consortia.</title>
        <authorList>
            <person name="Nelson W.C."/>
            <person name="Romine M.F."/>
            <person name="Lindemann S.R."/>
        </authorList>
    </citation>
    <scope>NUCLEOTIDE SEQUENCE [LARGE SCALE GENOMIC DNA]</scope>
    <source>
        <strain evidence="1">HL-109</strain>
    </source>
</reference>
<accession>A0A0P7X2X4</accession>
<dbReference type="EMBL" id="LJSX01000037">
    <property type="protein sequence ID" value="KPQ09017.1"/>
    <property type="molecule type" value="Genomic_DNA"/>
</dbReference>
<comment type="caution">
    <text evidence="1">The sequence shown here is derived from an EMBL/GenBank/DDBJ whole genome shotgun (WGS) entry which is preliminary data.</text>
</comment>
<evidence type="ECO:0000313" key="4">
    <source>
        <dbReference type="Proteomes" id="UP000182800"/>
    </source>
</evidence>
<proteinExistence type="predicted"/>
<name>A0A0P7X2X4_9HYPH</name>
<keyword evidence="1" id="KW-0670">Pyruvate</keyword>
<dbReference type="GO" id="GO:0016746">
    <property type="term" value="F:acyltransferase activity"/>
    <property type="evidence" value="ECO:0007669"/>
    <property type="project" value="UniProtKB-KW"/>
</dbReference>
<dbReference type="Proteomes" id="UP000182800">
    <property type="component" value="Unassembled WGS sequence"/>
</dbReference>
<keyword evidence="1" id="KW-0808">Transferase</keyword>
<keyword evidence="1" id="KW-0012">Acyltransferase</keyword>
<organism evidence="1 3">
    <name type="scientific">Saliniramus fredricksonii</name>
    <dbReference type="NCBI Taxonomy" id="1653334"/>
    <lineage>
        <taxon>Bacteria</taxon>
        <taxon>Pseudomonadati</taxon>
        <taxon>Pseudomonadota</taxon>
        <taxon>Alphaproteobacteria</taxon>
        <taxon>Hyphomicrobiales</taxon>
        <taxon>Salinarimonadaceae</taxon>
        <taxon>Saliniramus</taxon>
    </lineage>
</organism>
<sequence length="245" mass="26641">MRGRAVPLTPARTLMADLSWIARKVPIGVIRREVDLSPLIAARRASAPPRMPFTVMTAKALALVARDMPELRRSYALFPRPHLYEVPVSVASIMIEREIDGERAVIPVRVRDPAGQSLRAIAAILDNARAGEGGEAAHLAKLMRISRLPLPLRRLAWLWGFNSGRQRPNYFGTFGVSVLGHLGGEITRPVSPLTSFVSYGPFTADGTTQMSMAFDHRVMDGALIVEAMGGIEAALNGAIREELAG</sequence>
<keyword evidence="4" id="KW-1185">Reference proteome</keyword>
<dbReference type="OrthoDB" id="8059310at2"/>
<gene>
    <name evidence="2" type="ORF">GA0071312_1044</name>
    <name evidence="1" type="ORF">HLUCCO17_16570</name>
</gene>
<dbReference type="RefSeq" id="WP_074443865.1">
    <property type="nucleotide sequence ID" value="NZ_FMBM01000001.1"/>
</dbReference>
<evidence type="ECO:0000313" key="3">
    <source>
        <dbReference type="Proteomes" id="UP000050497"/>
    </source>
</evidence>
<dbReference type="SUPFAM" id="SSF52777">
    <property type="entry name" value="CoA-dependent acyltransferases"/>
    <property type="match status" value="1"/>
</dbReference>
<dbReference type="Gene3D" id="3.30.559.10">
    <property type="entry name" value="Chloramphenicol acetyltransferase-like domain"/>
    <property type="match status" value="1"/>
</dbReference>
<evidence type="ECO:0000313" key="2">
    <source>
        <dbReference type="EMBL" id="SCC79621.1"/>
    </source>
</evidence>
<reference evidence="2 4" key="2">
    <citation type="submission" date="2016-08" db="EMBL/GenBank/DDBJ databases">
        <authorList>
            <person name="Varghese N."/>
            <person name="Submissions Spin"/>
        </authorList>
    </citation>
    <scope>NUCLEOTIDE SEQUENCE [LARGE SCALE GENOMIC DNA]</scope>
    <source>
        <strain evidence="2 4">HL-109</strain>
    </source>
</reference>
<evidence type="ECO:0000313" key="1">
    <source>
        <dbReference type="EMBL" id="KPQ09017.1"/>
    </source>
</evidence>
<dbReference type="Proteomes" id="UP000050497">
    <property type="component" value="Unassembled WGS sequence"/>
</dbReference>
<protein>
    <submittedName>
        <fullName evidence="1">Pyruvate/2-oxoglutarate dehydrogenase complex, dihydrolipoamide acyltransferase (E2) component, and</fullName>
    </submittedName>
</protein>
<dbReference type="STRING" id="1653334.GA0071312_1044"/>
<dbReference type="EMBL" id="FMBM01000001">
    <property type="protein sequence ID" value="SCC79621.1"/>
    <property type="molecule type" value="Genomic_DNA"/>
</dbReference>